<protein>
    <submittedName>
        <fullName evidence="5">Cystathionine beta-lyase/cystathionine gamma-synthase</fullName>
    </submittedName>
</protein>
<gene>
    <name evidence="5" type="ordered locus">Echvi_1734</name>
</gene>
<keyword evidence="6" id="KW-1185">Reference proteome</keyword>
<feature type="modified residue" description="N6-(pyridoxal phosphate)lysine" evidence="3">
    <location>
        <position position="190"/>
    </location>
</feature>
<dbReference type="EMBL" id="CP003346">
    <property type="protein sequence ID" value="AGA77999.1"/>
    <property type="molecule type" value="Genomic_DNA"/>
</dbReference>
<name>L0FVV4_ECHVK</name>
<dbReference type="PANTHER" id="PTHR11808:SF35">
    <property type="entry name" value="CYSTATHIONINE GAMMA-SYNTHASE (AFU_ORTHOLOGUE AFUA_7G01590)"/>
    <property type="match status" value="1"/>
</dbReference>
<dbReference type="STRING" id="926556.Echvi_1734"/>
<evidence type="ECO:0000313" key="6">
    <source>
        <dbReference type="Proteomes" id="UP000010796"/>
    </source>
</evidence>
<evidence type="ECO:0000256" key="1">
    <source>
        <dbReference type="ARBA" id="ARBA00001933"/>
    </source>
</evidence>
<evidence type="ECO:0000256" key="3">
    <source>
        <dbReference type="PIRSR" id="PIRSR001434-2"/>
    </source>
</evidence>
<dbReference type="PROSITE" id="PS00868">
    <property type="entry name" value="CYS_MET_METAB_PP"/>
    <property type="match status" value="1"/>
</dbReference>
<dbReference type="PATRIC" id="fig|926556.3.peg.1847"/>
<dbReference type="GO" id="GO:0016846">
    <property type="term" value="F:carbon-sulfur lyase activity"/>
    <property type="evidence" value="ECO:0007669"/>
    <property type="project" value="TreeGrafter"/>
</dbReference>
<dbReference type="OrthoDB" id="634606at2"/>
<keyword evidence="2 3" id="KW-0663">Pyridoxal phosphate</keyword>
<dbReference type="KEGG" id="evi:Echvi_1734"/>
<dbReference type="FunFam" id="3.40.640.10:FF:000046">
    <property type="entry name" value="Cystathionine gamma-lyase"/>
    <property type="match status" value="1"/>
</dbReference>
<dbReference type="GO" id="GO:0005737">
    <property type="term" value="C:cytoplasm"/>
    <property type="evidence" value="ECO:0007669"/>
    <property type="project" value="TreeGrafter"/>
</dbReference>
<evidence type="ECO:0000313" key="5">
    <source>
        <dbReference type="EMBL" id="AGA77999.1"/>
    </source>
</evidence>
<dbReference type="InterPro" id="IPR000277">
    <property type="entry name" value="Cys/Met-Metab_PyrdxlP-dep_enz"/>
</dbReference>
<reference evidence="6" key="1">
    <citation type="submission" date="2012-02" db="EMBL/GenBank/DDBJ databases">
        <title>The complete genome of Echinicola vietnamensis DSM 17526.</title>
        <authorList>
            <person name="Lucas S."/>
            <person name="Copeland A."/>
            <person name="Lapidus A."/>
            <person name="Glavina del Rio T."/>
            <person name="Dalin E."/>
            <person name="Tice H."/>
            <person name="Bruce D."/>
            <person name="Goodwin L."/>
            <person name="Pitluck S."/>
            <person name="Peters L."/>
            <person name="Ovchinnikova G."/>
            <person name="Teshima H."/>
            <person name="Kyrpides N."/>
            <person name="Mavromatis K."/>
            <person name="Ivanova N."/>
            <person name="Brettin T."/>
            <person name="Detter J.C."/>
            <person name="Han C."/>
            <person name="Larimer F."/>
            <person name="Land M."/>
            <person name="Hauser L."/>
            <person name="Markowitz V."/>
            <person name="Cheng J.-F."/>
            <person name="Hugenholtz P."/>
            <person name="Woyke T."/>
            <person name="Wu D."/>
            <person name="Brambilla E."/>
            <person name="Klenk H.-P."/>
            <person name="Eisen J.A."/>
        </authorList>
    </citation>
    <scope>NUCLEOTIDE SEQUENCE [LARGE SCALE GENOMIC DNA]</scope>
    <source>
        <strain evidence="6">DSM 17526 / LMG 23754 / KMM 6221</strain>
    </source>
</reference>
<dbReference type="eggNOG" id="COG0626">
    <property type="taxonomic scope" value="Bacteria"/>
</dbReference>
<dbReference type="InterPro" id="IPR015422">
    <property type="entry name" value="PyrdxlP-dep_Trfase_small"/>
</dbReference>
<dbReference type="GO" id="GO:0030170">
    <property type="term" value="F:pyridoxal phosphate binding"/>
    <property type="evidence" value="ECO:0007669"/>
    <property type="project" value="InterPro"/>
</dbReference>
<evidence type="ECO:0000256" key="2">
    <source>
        <dbReference type="ARBA" id="ARBA00022898"/>
    </source>
</evidence>
<dbReference type="InterPro" id="IPR015421">
    <property type="entry name" value="PyrdxlP-dep_Trfase_major"/>
</dbReference>
<dbReference type="Gene3D" id="3.90.1150.10">
    <property type="entry name" value="Aspartate Aminotransferase, domain 1"/>
    <property type="match status" value="1"/>
</dbReference>
<dbReference type="PIRSF" id="PIRSF001434">
    <property type="entry name" value="CGS"/>
    <property type="match status" value="1"/>
</dbReference>
<organism evidence="5 6">
    <name type="scientific">Echinicola vietnamensis (strain DSM 17526 / LMG 23754 / KMM 6221)</name>
    <dbReference type="NCBI Taxonomy" id="926556"/>
    <lineage>
        <taxon>Bacteria</taxon>
        <taxon>Pseudomonadati</taxon>
        <taxon>Bacteroidota</taxon>
        <taxon>Cytophagia</taxon>
        <taxon>Cytophagales</taxon>
        <taxon>Cyclobacteriaceae</taxon>
        <taxon>Echinicola</taxon>
    </lineage>
</organism>
<sequence>MKFETLAIHGGEKKSAPHRAVVQPITLSTTFEHHEESLIYSRSQNPNRMALEELLAQLEKGSAAAAFSSGNAAGMAVFQALPLGSHIVAPSDMYHGLKKQLVELFKDKLEVTFTDLSDPENLEKAIQPNTKLLWIETPSNPMLKISDIRRLTKMAKEDDIRVVCDNTFATPVFQNPLELGADLVMHSATKYFGGHSDILGGALITKKSDEFWKQIVNVQQTGGAVLSPFDCYLLVRSIKTLAYRMRGHAEHAGMIATFLDQHPKVERVFYPGLTAHPGHDVAKSQMTGFGGILSFLVKGKPEDADKLISSLKYYTNATSLGGVESLIERRAAVEGPDTKTPQNLIRLSVGLEHLDDLLEDMEKAFYSIG</sequence>
<dbReference type="Gene3D" id="3.40.640.10">
    <property type="entry name" value="Type I PLP-dependent aspartate aminotransferase-like (Major domain)"/>
    <property type="match status" value="1"/>
</dbReference>
<comment type="similarity">
    <text evidence="4">Belongs to the trans-sulfuration enzymes family.</text>
</comment>
<comment type="cofactor">
    <cofactor evidence="1 4">
        <name>pyridoxal 5'-phosphate</name>
        <dbReference type="ChEBI" id="CHEBI:597326"/>
    </cofactor>
</comment>
<dbReference type="PANTHER" id="PTHR11808">
    <property type="entry name" value="TRANS-SULFURATION ENZYME FAMILY MEMBER"/>
    <property type="match status" value="1"/>
</dbReference>
<accession>L0FVV4</accession>
<dbReference type="SUPFAM" id="SSF53383">
    <property type="entry name" value="PLP-dependent transferases"/>
    <property type="match status" value="1"/>
</dbReference>
<dbReference type="GO" id="GO:0019346">
    <property type="term" value="P:transsulfuration"/>
    <property type="evidence" value="ECO:0007669"/>
    <property type="project" value="InterPro"/>
</dbReference>
<evidence type="ECO:0000256" key="4">
    <source>
        <dbReference type="RuleBase" id="RU362118"/>
    </source>
</evidence>
<dbReference type="InterPro" id="IPR054542">
    <property type="entry name" value="Cys_met_metab_PP"/>
</dbReference>
<dbReference type="Proteomes" id="UP000010796">
    <property type="component" value="Chromosome"/>
</dbReference>
<dbReference type="CDD" id="cd00614">
    <property type="entry name" value="CGS_like"/>
    <property type="match status" value="1"/>
</dbReference>
<dbReference type="RefSeq" id="WP_015265561.1">
    <property type="nucleotide sequence ID" value="NC_019904.1"/>
</dbReference>
<proteinExistence type="inferred from homology"/>
<dbReference type="Pfam" id="PF01053">
    <property type="entry name" value="Cys_Met_Meta_PP"/>
    <property type="match status" value="1"/>
</dbReference>
<dbReference type="AlphaFoldDB" id="L0FVV4"/>
<keyword evidence="5" id="KW-0456">Lyase</keyword>
<dbReference type="InterPro" id="IPR015424">
    <property type="entry name" value="PyrdxlP-dep_Trfase"/>
</dbReference>
<dbReference type="HOGENOM" id="CLU_018986_2_2_10"/>